<evidence type="ECO:0000256" key="1">
    <source>
        <dbReference type="ARBA" id="ARBA00005662"/>
    </source>
</evidence>
<evidence type="ECO:0000259" key="2">
    <source>
        <dbReference type="SMART" id="SM00854"/>
    </source>
</evidence>
<dbReference type="Gene3D" id="3.60.21.10">
    <property type="match status" value="1"/>
</dbReference>
<proteinExistence type="inferred from homology"/>
<dbReference type="Pfam" id="PF09587">
    <property type="entry name" value="PGA_cap"/>
    <property type="match status" value="1"/>
</dbReference>
<dbReference type="SUPFAM" id="SSF56300">
    <property type="entry name" value="Metallo-dependent phosphatases"/>
    <property type="match status" value="1"/>
</dbReference>
<dbReference type="RefSeq" id="WP_073399022.1">
    <property type="nucleotide sequence ID" value="NZ_FQTV01000002.1"/>
</dbReference>
<dbReference type="CDD" id="cd07381">
    <property type="entry name" value="MPP_CapA"/>
    <property type="match status" value="1"/>
</dbReference>
<dbReference type="InterPro" id="IPR052169">
    <property type="entry name" value="CW_Biosynth-Accessory"/>
</dbReference>
<sequence length="370" mass="42038">MKHLILLVTAVLSFSCTSHSQKKEAHDRDEMAATKRITLLFAGDFMQHQRQIDAAVTDNGYNYDDCFSQIKEEVSKADVAIGNLEVTLGGEPYGGYPGFSAPDEYMYAIQNAGFDVMTTANNHCHDKGRKGLERTIHILDSLKVPHLGTYLDIDDRENRYPLFIEKNGFSIALLNYTYATNGLKTKKPNVVNYIGKNLMLRDIVKARAKNPDVIIACMHWGTEYQSTPDKNQIELADWLFAHGVDHVIGSHPHVVQPMEIRYDPVKKQQHILVYSLGNYISDMSALKTDGGVMFKMELSKKDTVKVENCGYSLVWTYRPKFSGEKNYKIIPAASPRDKLPVNVANRLNIFVKDSRNLFTTHNKEIKEYFF</sequence>
<dbReference type="STRING" id="1297750.SAMN05444405_102221"/>
<dbReference type="AlphaFoldDB" id="A0A1M4V437"/>
<reference evidence="3 4" key="1">
    <citation type="submission" date="2016-11" db="EMBL/GenBank/DDBJ databases">
        <authorList>
            <person name="Jaros S."/>
            <person name="Januszkiewicz K."/>
            <person name="Wedrychowicz H."/>
        </authorList>
    </citation>
    <scope>NUCLEOTIDE SEQUENCE [LARGE SCALE GENOMIC DNA]</scope>
    <source>
        <strain evidence="3 4">DSM 26991</strain>
    </source>
</reference>
<dbReference type="InterPro" id="IPR019079">
    <property type="entry name" value="Capsule_synth_CapA"/>
</dbReference>
<dbReference type="OrthoDB" id="9810906at2"/>
<gene>
    <name evidence="3" type="ORF">SAMN05444405_102221</name>
</gene>
<dbReference type="PROSITE" id="PS51257">
    <property type="entry name" value="PROKAR_LIPOPROTEIN"/>
    <property type="match status" value="1"/>
</dbReference>
<dbReference type="Proteomes" id="UP000184509">
    <property type="component" value="Unassembled WGS sequence"/>
</dbReference>
<evidence type="ECO:0000313" key="3">
    <source>
        <dbReference type="EMBL" id="SHE63751.1"/>
    </source>
</evidence>
<dbReference type="PANTHER" id="PTHR33393">
    <property type="entry name" value="POLYGLUTAMINE SYNTHESIS ACCESSORY PROTEIN RV0574C-RELATED"/>
    <property type="match status" value="1"/>
</dbReference>
<keyword evidence="4" id="KW-1185">Reference proteome</keyword>
<name>A0A1M4V437_9BACE</name>
<dbReference type="InterPro" id="IPR029052">
    <property type="entry name" value="Metallo-depent_PP-like"/>
</dbReference>
<dbReference type="EMBL" id="FQTV01000002">
    <property type="protein sequence ID" value="SHE63751.1"/>
    <property type="molecule type" value="Genomic_DNA"/>
</dbReference>
<accession>A0A1M4V437</accession>
<organism evidence="3 4">
    <name type="scientific">Bacteroides luti</name>
    <dbReference type="NCBI Taxonomy" id="1297750"/>
    <lineage>
        <taxon>Bacteria</taxon>
        <taxon>Pseudomonadati</taxon>
        <taxon>Bacteroidota</taxon>
        <taxon>Bacteroidia</taxon>
        <taxon>Bacteroidales</taxon>
        <taxon>Bacteroidaceae</taxon>
        <taxon>Bacteroides</taxon>
    </lineage>
</organism>
<evidence type="ECO:0000313" key="4">
    <source>
        <dbReference type="Proteomes" id="UP000184509"/>
    </source>
</evidence>
<comment type="similarity">
    <text evidence="1">Belongs to the CapA family.</text>
</comment>
<feature type="domain" description="Capsule synthesis protein CapA" evidence="2">
    <location>
        <begin position="38"/>
        <end position="283"/>
    </location>
</feature>
<dbReference type="PANTHER" id="PTHR33393:SF12">
    <property type="entry name" value="CAPSULE BIOSYNTHESIS PROTEIN CAPA"/>
    <property type="match status" value="1"/>
</dbReference>
<protein>
    <submittedName>
        <fullName evidence="3">Poly-gamma-glutamate synthesis protein (Capsule biosynthesis protein)</fullName>
    </submittedName>
</protein>
<dbReference type="SMART" id="SM00854">
    <property type="entry name" value="PGA_cap"/>
    <property type="match status" value="1"/>
</dbReference>